<evidence type="ECO:0008006" key="3">
    <source>
        <dbReference type="Google" id="ProtNLM"/>
    </source>
</evidence>
<dbReference type="EMBL" id="QXFT01012767">
    <property type="protein sequence ID" value="KAE9259087.1"/>
    <property type="molecule type" value="Genomic_DNA"/>
</dbReference>
<organism evidence="1 2">
    <name type="scientific">Phytophthora rubi</name>
    <dbReference type="NCBI Taxonomy" id="129364"/>
    <lineage>
        <taxon>Eukaryota</taxon>
        <taxon>Sar</taxon>
        <taxon>Stramenopiles</taxon>
        <taxon>Oomycota</taxon>
        <taxon>Peronosporomycetes</taxon>
        <taxon>Peronosporales</taxon>
        <taxon>Peronosporaceae</taxon>
        <taxon>Phytophthora</taxon>
    </lineage>
</organism>
<dbReference type="AlphaFoldDB" id="A0A6A4AQQ6"/>
<dbReference type="GO" id="GO:0003676">
    <property type="term" value="F:nucleic acid binding"/>
    <property type="evidence" value="ECO:0007669"/>
    <property type="project" value="InterPro"/>
</dbReference>
<evidence type="ECO:0000313" key="2">
    <source>
        <dbReference type="Proteomes" id="UP000434957"/>
    </source>
</evidence>
<dbReference type="Gene3D" id="3.30.420.10">
    <property type="entry name" value="Ribonuclease H-like superfamily/Ribonuclease H"/>
    <property type="match status" value="1"/>
</dbReference>
<keyword evidence="2" id="KW-1185">Reference proteome</keyword>
<protein>
    <recommendedName>
        <fullName evidence="3">Integrase catalytic domain-containing protein</fullName>
    </recommendedName>
</protein>
<gene>
    <name evidence="1" type="ORF">PR003_g34938</name>
</gene>
<dbReference type="InterPro" id="IPR036397">
    <property type="entry name" value="RNaseH_sf"/>
</dbReference>
<sequence>MTEERQDDWNLCVKFAVYAYNSARHSTVTLSSIELMMGRKLRHPNELLRRTEVRETGDLQNYHEQLLVAMERSHECAELARQREQDRQARYYNRK</sequence>
<dbReference type="Proteomes" id="UP000434957">
    <property type="component" value="Unassembled WGS sequence"/>
</dbReference>
<accession>A0A6A4AQQ6</accession>
<proteinExistence type="predicted"/>
<feature type="non-terminal residue" evidence="1">
    <location>
        <position position="95"/>
    </location>
</feature>
<name>A0A6A4AQQ6_9STRA</name>
<comment type="caution">
    <text evidence="1">The sequence shown here is derived from an EMBL/GenBank/DDBJ whole genome shotgun (WGS) entry which is preliminary data.</text>
</comment>
<evidence type="ECO:0000313" key="1">
    <source>
        <dbReference type="EMBL" id="KAE9259087.1"/>
    </source>
</evidence>
<reference evidence="1 2" key="1">
    <citation type="submission" date="2018-08" db="EMBL/GenBank/DDBJ databases">
        <title>Genomic investigation of the strawberry pathogen Phytophthora fragariae indicates pathogenicity is determined by transcriptional variation in three key races.</title>
        <authorList>
            <person name="Adams T.M."/>
            <person name="Armitage A.D."/>
            <person name="Sobczyk M.K."/>
            <person name="Bates H.J."/>
            <person name="Dunwell J.M."/>
            <person name="Nellist C.F."/>
            <person name="Harrison R.J."/>
        </authorList>
    </citation>
    <scope>NUCLEOTIDE SEQUENCE [LARGE SCALE GENOMIC DNA]</scope>
    <source>
        <strain evidence="1 2">SCRP333</strain>
    </source>
</reference>